<evidence type="ECO:0000256" key="1">
    <source>
        <dbReference type="ARBA" id="ARBA00022801"/>
    </source>
</evidence>
<gene>
    <name evidence="3" type="ORF">R7226_09635</name>
</gene>
<evidence type="ECO:0000313" key="3">
    <source>
        <dbReference type="EMBL" id="MDW5594598.1"/>
    </source>
</evidence>
<reference evidence="3 4" key="2">
    <citation type="submission" date="2023-10" db="EMBL/GenBank/DDBJ databases">
        <authorList>
            <person name="Han X.F."/>
        </authorList>
    </citation>
    <scope>NUCLEOTIDE SEQUENCE [LARGE SCALE GENOMIC DNA]</scope>
    <source>
        <strain evidence="3 4">KCTC 39840</strain>
    </source>
</reference>
<dbReference type="InterPro" id="IPR003010">
    <property type="entry name" value="C-N_Hydrolase"/>
</dbReference>
<feature type="domain" description="CN hydrolase" evidence="2">
    <location>
        <begin position="1"/>
        <end position="243"/>
    </location>
</feature>
<accession>A0ABU4HMS1</accession>
<dbReference type="PANTHER" id="PTHR43674">
    <property type="entry name" value="NITRILASE C965.09-RELATED"/>
    <property type="match status" value="1"/>
</dbReference>
<keyword evidence="1 3" id="KW-0378">Hydrolase</keyword>
<dbReference type="Proteomes" id="UP001284601">
    <property type="component" value="Unassembled WGS sequence"/>
</dbReference>
<dbReference type="Gene3D" id="3.60.110.10">
    <property type="entry name" value="Carbon-nitrogen hydrolase"/>
    <property type="match status" value="1"/>
</dbReference>
<evidence type="ECO:0000313" key="4">
    <source>
        <dbReference type="Proteomes" id="UP001284601"/>
    </source>
</evidence>
<dbReference type="Pfam" id="PF00795">
    <property type="entry name" value="CN_hydrolase"/>
    <property type="match status" value="1"/>
</dbReference>
<protein>
    <submittedName>
        <fullName evidence="3">Nitrilase-related carbon-nitrogen hydrolase</fullName>
    </submittedName>
</protein>
<name>A0ABU4HMS1_9ACTN</name>
<dbReference type="EMBL" id="JAWSTH010000019">
    <property type="protein sequence ID" value="MDW5594598.1"/>
    <property type="molecule type" value="Genomic_DNA"/>
</dbReference>
<comment type="caution">
    <text evidence="3">The sequence shown here is derived from an EMBL/GenBank/DDBJ whole genome shotgun (WGS) entry which is preliminary data.</text>
</comment>
<organism evidence="3 4">
    <name type="scientific">Conexibacter stalactiti</name>
    <dbReference type="NCBI Taxonomy" id="1940611"/>
    <lineage>
        <taxon>Bacteria</taxon>
        <taxon>Bacillati</taxon>
        <taxon>Actinomycetota</taxon>
        <taxon>Thermoleophilia</taxon>
        <taxon>Solirubrobacterales</taxon>
        <taxon>Conexibacteraceae</taxon>
        <taxon>Conexibacter</taxon>
    </lineage>
</organism>
<dbReference type="PANTHER" id="PTHR43674:SF2">
    <property type="entry name" value="BETA-UREIDOPROPIONASE"/>
    <property type="match status" value="1"/>
</dbReference>
<dbReference type="SUPFAM" id="SSF56317">
    <property type="entry name" value="Carbon-nitrogen hydrolase"/>
    <property type="match status" value="1"/>
</dbReference>
<dbReference type="GO" id="GO:0016787">
    <property type="term" value="F:hydrolase activity"/>
    <property type="evidence" value="ECO:0007669"/>
    <property type="project" value="UniProtKB-KW"/>
</dbReference>
<dbReference type="InterPro" id="IPR036526">
    <property type="entry name" value="C-N_Hydrolase_sf"/>
</dbReference>
<reference evidence="4" key="1">
    <citation type="submission" date="2023-07" db="EMBL/GenBank/DDBJ databases">
        <title>Conexibacter stalactiti sp. nov., isolated from stalactites in a lava cave and emended description of the genus Conexibacter.</title>
        <authorList>
            <person name="Lee S.D."/>
        </authorList>
    </citation>
    <scope>NUCLEOTIDE SEQUENCE [LARGE SCALE GENOMIC DNA]</scope>
    <source>
        <strain evidence="4">KCTC 39840</strain>
    </source>
</reference>
<dbReference type="PROSITE" id="PS50263">
    <property type="entry name" value="CN_HYDROLASE"/>
    <property type="match status" value="1"/>
</dbReference>
<dbReference type="RefSeq" id="WP_318596882.1">
    <property type="nucleotide sequence ID" value="NZ_JAWSTH010000019.1"/>
</dbReference>
<proteinExistence type="predicted"/>
<dbReference type="InterPro" id="IPR050345">
    <property type="entry name" value="Aliph_Amidase/BUP"/>
</dbReference>
<sequence>MRVLLAQLDPAPGDQAANAAAVAAALAEHPGAELAVFPELFLSGYDLARAGELALSAPAGGAAADGAGTGPIAVVRDAARAHGTAVLVGFAERLPDGRVANSVACVEADGRHVATYRKTHLFGAEAEAFAAGDELLVVELAGRRVAPLVCFDVEFPEPARALARAGAELLATLSANMEPYGPDHALAARARALDNRLPHVYVNRVGGEDGHRFVGGSAAIAAGGAALEQLGAAAETRLAELSLEGAGTAVADPQVNYLEHLRDDLVVKAVSSPSVHGGTR</sequence>
<keyword evidence="4" id="KW-1185">Reference proteome</keyword>
<evidence type="ECO:0000259" key="2">
    <source>
        <dbReference type="PROSITE" id="PS50263"/>
    </source>
</evidence>